<accession>A0A8R1V343</accession>
<evidence type="ECO:0000256" key="3">
    <source>
        <dbReference type="ARBA" id="ARBA00023125"/>
    </source>
</evidence>
<dbReference type="PANTHER" id="PTHR24339:SF28">
    <property type="entry name" value="E5-RELATED"/>
    <property type="match status" value="1"/>
</dbReference>
<reference evidence="10" key="2">
    <citation type="submission" date="2022-06" db="UniProtKB">
        <authorList>
            <consortium name="EnsemblMetazoa"/>
        </authorList>
    </citation>
    <scope>IDENTIFICATION</scope>
    <source>
        <strain evidence="10">PS312</strain>
    </source>
</reference>
<dbReference type="Pfam" id="PF00046">
    <property type="entry name" value="Homeodomain"/>
    <property type="match status" value="1"/>
</dbReference>
<evidence type="ECO:0000256" key="4">
    <source>
        <dbReference type="ARBA" id="ARBA00023155"/>
    </source>
</evidence>
<dbReference type="PROSITE" id="PS50071">
    <property type="entry name" value="HOMEOBOX_2"/>
    <property type="match status" value="1"/>
</dbReference>
<dbReference type="PROSITE" id="PS00027">
    <property type="entry name" value="HOMEOBOX_1"/>
    <property type="match status" value="1"/>
</dbReference>
<keyword evidence="11" id="KW-1185">Reference proteome</keyword>
<reference evidence="11" key="1">
    <citation type="journal article" date="2008" name="Nat. Genet.">
        <title>The Pristionchus pacificus genome provides a unique perspective on nematode lifestyle and parasitism.</title>
        <authorList>
            <person name="Dieterich C."/>
            <person name="Clifton S.W."/>
            <person name="Schuster L.N."/>
            <person name="Chinwalla A."/>
            <person name="Delehaunty K."/>
            <person name="Dinkelacker I."/>
            <person name="Fulton L."/>
            <person name="Fulton R."/>
            <person name="Godfrey J."/>
            <person name="Minx P."/>
            <person name="Mitreva M."/>
            <person name="Roeseler W."/>
            <person name="Tian H."/>
            <person name="Witte H."/>
            <person name="Yang S.P."/>
            <person name="Wilson R.K."/>
            <person name="Sommer R.J."/>
        </authorList>
    </citation>
    <scope>NUCLEOTIDE SEQUENCE [LARGE SCALE GENOMIC DNA]</scope>
    <source>
        <strain evidence="11">PS312</strain>
    </source>
</reference>
<feature type="region of interest" description="Disordered" evidence="8">
    <location>
        <begin position="1"/>
        <end position="58"/>
    </location>
</feature>
<dbReference type="FunFam" id="1.10.10.60:FF:000081">
    <property type="entry name" value="Empty spiracles homeobox 2"/>
    <property type="match status" value="1"/>
</dbReference>
<name>A0A8R1V343_PRIPA</name>
<dbReference type="CDD" id="cd00086">
    <property type="entry name" value="homeodomain"/>
    <property type="match status" value="1"/>
</dbReference>
<proteinExistence type="inferred from homology"/>
<dbReference type="InterPro" id="IPR020479">
    <property type="entry name" value="HD_metazoa"/>
</dbReference>
<evidence type="ECO:0000313" key="10">
    <source>
        <dbReference type="EnsemblMetazoa" id="PPA47149.1"/>
    </source>
</evidence>
<dbReference type="AlphaFoldDB" id="A0A8R1V343"/>
<comment type="similarity">
    <text evidence="2">Belongs to the EMX homeobox family.</text>
</comment>
<evidence type="ECO:0000256" key="7">
    <source>
        <dbReference type="RuleBase" id="RU000682"/>
    </source>
</evidence>
<dbReference type="InterPro" id="IPR009057">
    <property type="entry name" value="Homeodomain-like_sf"/>
</dbReference>
<evidence type="ECO:0000256" key="1">
    <source>
        <dbReference type="ARBA" id="ARBA00004123"/>
    </source>
</evidence>
<dbReference type="GO" id="GO:0007417">
    <property type="term" value="P:central nervous system development"/>
    <property type="evidence" value="ECO:0000318"/>
    <property type="project" value="GO_Central"/>
</dbReference>
<feature type="region of interest" description="Disordered" evidence="8">
    <location>
        <begin position="189"/>
        <end position="212"/>
    </location>
</feature>
<dbReference type="GO" id="GO:0030182">
    <property type="term" value="P:neuron differentiation"/>
    <property type="evidence" value="ECO:0000318"/>
    <property type="project" value="GO_Central"/>
</dbReference>
<dbReference type="PRINTS" id="PR00024">
    <property type="entry name" value="HOMEOBOX"/>
</dbReference>
<dbReference type="InterPro" id="IPR000047">
    <property type="entry name" value="HTH_motif"/>
</dbReference>
<dbReference type="Gene3D" id="1.10.10.60">
    <property type="entry name" value="Homeodomain-like"/>
    <property type="match status" value="1"/>
</dbReference>
<feature type="DNA-binding region" description="Homeobox" evidence="6">
    <location>
        <begin position="130"/>
        <end position="189"/>
    </location>
</feature>
<dbReference type="InterPro" id="IPR001356">
    <property type="entry name" value="HD"/>
</dbReference>
<evidence type="ECO:0000256" key="6">
    <source>
        <dbReference type="PROSITE-ProRule" id="PRU00108"/>
    </source>
</evidence>
<dbReference type="EnsemblMetazoa" id="PPA47149.1">
    <property type="protein sequence ID" value="PPA47149.1"/>
    <property type="gene ID" value="WBGene00305011"/>
</dbReference>
<dbReference type="SUPFAM" id="SSF46689">
    <property type="entry name" value="Homeodomain-like"/>
    <property type="match status" value="1"/>
</dbReference>
<evidence type="ECO:0000259" key="9">
    <source>
        <dbReference type="PROSITE" id="PS50071"/>
    </source>
</evidence>
<dbReference type="Proteomes" id="UP000005239">
    <property type="component" value="Unassembled WGS sequence"/>
</dbReference>
<keyword evidence="5 6" id="KW-0539">Nucleus</keyword>
<keyword evidence="3 6" id="KW-0238">DNA-binding</keyword>
<dbReference type="PANTHER" id="PTHR24339">
    <property type="entry name" value="HOMEOBOX PROTEIN EMX-RELATED"/>
    <property type="match status" value="1"/>
</dbReference>
<dbReference type="GO" id="GO:0006357">
    <property type="term" value="P:regulation of transcription by RNA polymerase II"/>
    <property type="evidence" value="ECO:0000318"/>
    <property type="project" value="GO_Central"/>
</dbReference>
<dbReference type="GO" id="GO:0005634">
    <property type="term" value="C:nucleus"/>
    <property type="evidence" value="ECO:0000318"/>
    <property type="project" value="GO_Central"/>
</dbReference>
<gene>
    <name evidence="10" type="primary">WBGene00305011</name>
</gene>
<dbReference type="SMART" id="SM00389">
    <property type="entry name" value="HOX"/>
    <property type="match status" value="1"/>
</dbReference>
<dbReference type="GO" id="GO:0000978">
    <property type="term" value="F:RNA polymerase II cis-regulatory region sequence-specific DNA binding"/>
    <property type="evidence" value="ECO:0000318"/>
    <property type="project" value="GO_Central"/>
</dbReference>
<dbReference type="PRINTS" id="PR00031">
    <property type="entry name" value="HTHREPRESSR"/>
</dbReference>
<evidence type="ECO:0000313" key="11">
    <source>
        <dbReference type="Proteomes" id="UP000005239"/>
    </source>
</evidence>
<evidence type="ECO:0000256" key="5">
    <source>
        <dbReference type="ARBA" id="ARBA00023242"/>
    </source>
</evidence>
<comment type="subcellular location">
    <subcellularLocation>
        <location evidence="1 6 7">Nucleus</location>
    </subcellularLocation>
</comment>
<feature type="domain" description="Homeobox" evidence="9">
    <location>
        <begin position="128"/>
        <end position="188"/>
    </location>
</feature>
<protein>
    <recommendedName>
        <fullName evidence="9">Homeobox domain-containing protein</fullName>
    </recommendedName>
</protein>
<dbReference type="InterPro" id="IPR017970">
    <property type="entry name" value="Homeobox_CS"/>
</dbReference>
<evidence type="ECO:0000256" key="2">
    <source>
        <dbReference type="ARBA" id="ARBA00007397"/>
    </source>
</evidence>
<keyword evidence="4 6" id="KW-0371">Homeobox</keyword>
<sequence>MALNFSIERLVHQQTTARRHESDDEEDEGRAESVKTEEEADSTTTTTPDSVAKDSSSSANCGMAMSYFDMLLPHMQMASSNPLLSSAGDSSSATQLRLWSQQWLELLQQSTNSQLGEAAAGMFLQPFRKHKRIRTAFSPAQLVQLEKAFVANHYVVGTERKQLAAKLSLSETQVKVWFQNRRTKHKRIKLDGSVEEIPSKDGSPASPDAPEP</sequence>
<organism evidence="10 11">
    <name type="scientific">Pristionchus pacificus</name>
    <name type="common">Parasitic nematode worm</name>
    <dbReference type="NCBI Taxonomy" id="54126"/>
    <lineage>
        <taxon>Eukaryota</taxon>
        <taxon>Metazoa</taxon>
        <taxon>Ecdysozoa</taxon>
        <taxon>Nematoda</taxon>
        <taxon>Chromadorea</taxon>
        <taxon>Rhabditida</taxon>
        <taxon>Rhabditina</taxon>
        <taxon>Diplogasteromorpha</taxon>
        <taxon>Diplogasteroidea</taxon>
        <taxon>Neodiplogasteridae</taxon>
        <taxon>Pristionchus</taxon>
    </lineage>
</organism>
<evidence type="ECO:0000256" key="8">
    <source>
        <dbReference type="SAM" id="MobiDB-lite"/>
    </source>
</evidence>
<dbReference type="InterPro" id="IPR050877">
    <property type="entry name" value="EMX-VAX-Noto_Homeobox_TFs"/>
</dbReference>
<dbReference type="GO" id="GO:0007420">
    <property type="term" value="P:brain development"/>
    <property type="evidence" value="ECO:0000318"/>
    <property type="project" value="GO_Central"/>
</dbReference>
<dbReference type="GO" id="GO:0000981">
    <property type="term" value="F:DNA-binding transcription factor activity, RNA polymerase II-specific"/>
    <property type="evidence" value="ECO:0000318"/>
    <property type="project" value="GO_Central"/>
</dbReference>